<comment type="similarity">
    <text evidence="2">Belongs to the hcp beta-lactamase family.</text>
</comment>
<accession>A0A2P8R418</accession>
<evidence type="ECO:0000256" key="7">
    <source>
        <dbReference type="ARBA" id="ARBA00023157"/>
    </source>
</evidence>
<dbReference type="OrthoDB" id="9772133at2"/>
<organism evidence="9 10">
    <name type="scientific">Campylobacter blaseri</name>
    <dbReference type="NCBI Taxonomy" id="2042961"/>
    <lineage>
        <taxon>Bacteria</taxon>
        <taxon>Pseudomonadati</taxon>
        <taxon>Campylobacterota</taxon>
        <taxon>Epsilonproteobacteria</taxon>
        <taxon>Campylobacterales</taxon>
        <taxon>Campylobacteraceae</taxon>
        <taxon>Campylobacter</taxon>
    </lineage>
</organism>
<comment type="caution">
    <text evidence="9">The sequence shown here is derived from an EMBL/GenBank/DDBJ whole genome shotgun (WGS) entry which is preliminary data.</text>
</comment>
<keyword evidence="4" id="KW-0677">Repeat</keyword>
<evidence type="ECO:0000256" key="5">
    <source>
        <dbReference type="ARBA" id="ARBA00022801"/>
    </source>
</evidence>
<keyword evidence="8" id="KW-0046">Antibiotic resistance</keyword>
<keyword evidence="5" id="KW-0378">Hydrolase</keyword>
<dbReference type="GO" id="GO:0008800">
    <property type="term" value="F:beta-lactamase activity"/>
    <property type="evidence" value="ECO:0007669"/>
    <property type="project" value="UniProtKB-EC"/>
</dbReference>
<dbReference type="SUPFAM" id="SSF81901">
    <property type="entry name" value="HCP-like"/>
    <property type="match status" value="2"/>
</dbReference>
<evidence type="ECO:0000256" key="8">
    <source>
        <dbReference type="ARBA" id="ARBA00023251"/>
    </source>
</evidence>
<protein>
    <recommendedName>
        <fullName evidence="3">beta-lactamase</fullName>
        <ecNumber evidence="3">3.5.2.6</ecNumber>
    </recommendedName>
</protein>
<evidence type="ECO:0000313" key="10">
    <source>
        <dbReference type="Proteomes" id="UP000240535"/>
    </source>
</evidence>
<dbReference type="AlphaFoldDB" id="A0A2P8R418"/>
<dbReference type="Proteomes" id="UP000240535">
    <property type="component" value="Unassembled WGS sequence"/>
</dbReference>
<dbReference type="InterPro" id="IPR040239">
    <property type="entry name" value="HcpB-like"/>
</dbReference>
<dbReference type="GO" id="GO:0046677">
    <property type="term" value="P:response to antibiotic"/>
    <property type="evidence" value="ECO:0007669"/>
    <property type="project" value="UniProtKB-KW"/>
</dbReference>
<dbReference type="EMBL" id="PDHH01000001">
    <property type="protein sequence ID" value="PSM53213.1"/>
    <property type="molecule type" value="Genomic_DNA"/>
</dbReference>
<dbReference type="RefSeq" id="WP_106869781.1">
    <property type="nucleotide sequence ID" value="NZ_CP053841.1"/>
</dbReference>
<name>A0A2P8R418_9BACT</name>
<dbReference type="PANTHER" id="PTHR13891">
    <property type="entry name" value="CYTOCHROME C OXIDASE ASSEMBLY FACTOR 7"/>
    <property type="match status" value="1"/>
</dbReference>
<dbReference type="InterPro" id="IPR006597">
    <property type="entry name" value="Sel1-like"/>
</dbReference>
<keyword evidence="7" id="KW-1015">Disulfide bond</keyword>
<evidence type="ECO:0000256" key="2">
    <source>
        <dbReference type="ARBA" id="ARBA00008486"/>
    </source>
</evidence>
<proteinExistence type="inferred from homology"/>
<reference evidence="10" key="1">
    <citation type="submission" date="2017-10" db="EMBL/GenBank/DDBJ databases">
        <title>Campylobacter species from seals.</title>
        <authorList>
            <person name="Gilbert M.J."/>
            <person name="Zomer A.L."/>
            <person name="Timmerman A.J."/>
            <person name="Duim B."/>
            <person name="Wagenaar J.A."/>
        </authorList>
    </citation>
    <scope>NUCLEOTIDE SEQUENCE [LARGE SCALE GENOMIC DNA]</scope>
    <source>
        <strain evidence="10">17S00004-5</strain>
    </source>
</reference>
<dbReference type="Pfam" id="PF08238">
    <property type="entry name" value="Sel1"/>
    <property type="match status" value="5"/>
</dbReference>
<comment type="catalytic activity">
    <reaction evidence="1">
        <text>a beta-lactam + H2O = a substituted beta-amino acid</text>
        <dbReference type="Rhea" id="RHEA:20401"/>
        <dbReference type="ChEBI" id="CHEBI:15377"/>
        <dbReference type="ChEBI" id="CHEBI:35627"/>
        <dbReference type="ChEBI" id="CHEBI:140347"/>
        <dbReference type="EC" id="3.5.2.6"/>
    </reaction>
</comment>
<gene>
    <name evidence="9" type="ORF">CQ405_01300</name>
</gene>
<evidence type="ECO:0000256" key="1">
    <source>
        <dbReference type="ARBA" id="ARBA00001526"/>
    </source>
</evidence>
<dbReference type="PANTHER" id="PTHR13891:SF1">
    <property type="entry name" value="CYTOCHROME C OXIDASE ASSEMBLY FACTOR 7"/>
    <property type="match status" value="1"/>
</dbReference>
<sequence>MKKIILLTTIFISICFGDLISQSHELYKKGDYKNAIKNLQKVCEKGVVEGCHNLSLIYLDKKINNSTKAKEYLQKACNANLNISCLSLGELYEVGVGSKKDPFKAFELYEKSCKLKSVDGCFKLGYFYEKGLATRQNFDKAEEIYKKNCDKKDIKSCLALGGMYEKGVKKNLEKSNQYFKKACENGGVEGCLKMVVFSLNTTPPNAKNIIFYLDKACNLGNDSSCMDIGVYYTKGELVEQNLSKAKEYFGLACDMKNLKGCESYRVLNEEGF</sequence>
<evidence type="ECO:0000256" key="6">
    <source>
        <dbReference type="ARBA" id="ARBA00022803"/>
    </source>
</evidence>
<keyword evidence="6" id="KW-0802">TPR repeat</keyword>
<evidence type="ECO:0000313" key="9">
    <source>
        <dbReference type="EMBL" id="PSM53213.1"/>
    </source>
</evidence>
<dbReference type="SMART" id="SM00671">
    <property type="entry name" value="SEL1"/>
    <property type="match status" value="6"/>
</dbReference>
<dbReference type="Gene3D" id="1.25.40.10">
    <property type="entry name" value="Tetratricopeptide repeat domain"/>
    <property type="match status" value="1"/>
</dbReference>
<dbReference type="InterPro" id="IPR011990">
    <property type="entry name" value="TPR-like_helical_dom_sf"/>
</dbReference>
<evidence type="ECO:0000256" key="4">
    <source>
        <dbReference type="ARBA" id="ARBA00022737"/>
    </source>
</evidence>
<dbReference type="EC" id="3.5.2.6" evidence="3"/>
<evidence type="ECO:0000256" key="3">
    <source>
        <dbReference type="ARBA" id="ARBA00012865"/>
    </source>
</evidence>
<keyword evidence="10" id="KW-1185">Reference proteome</keyword>